<dbReference type="HOGENOM" id="CLU_2528995_0_0_1"/>
<dbReference type="EMBL" id="KN836129">
    <property type="protein sequence ID" value="KIK32741.1"/>
    <property type="molecule type" value="Genomic_DNA"/>
</dbReference>
<evidence type="ECO:0000313" key="2">
    <source>
        <dbReference type="Proteomes" id="UP000054485"/>
    </source>
</evidence>
<sequence length="84" mass="9300">MPVEVNSEIRANKSYVCLIGLSEYEKTASVSNLSVLLATDWAIVLEIRSCRLCSLCRNAGRNYPPEACIWSHSRILDGVEVVDA</sequence>
<name>A0A0C9ZTU0_9AGAM</name>
<dbReference type="AlphaFoldDB" id="A0A0C9ZTU0"/>
<evidence type="ECO:0000313" key="1">
    <source>
        <dbReference type="EMBL" id="KIK32741.1"/>
    </source>
</evidence>
<reference evidence="2" key="2">
    <citation type="submission" date="2015-01" db="EMBL/GenBank/DDBJ databases">
        <title>Evolutionary Origins and Diversification of the Mycorrhizal Mutualists.</title>
        <authorList>
            <consortium name="DOE Joint Genome Institute"/>
            <consortium name="Mycorrhizal Genomics Consortium"/>
            <person name="Kohler A."/>
            <person name="Kuo A."/>
            <person name="Nagy L.G."/>
            <person name="Floudas D."/>
            <person name="Copeland A."/>
            <person name="Barry K.W."/>
            <person name="Cichocki N."/>
            <person name="Veneault-Fourrey C."/>
            <person name="LaButti K."/>
            <person name="Lindquist E.A."/>
            <person name="Lipzen A."/>
            <person name="Lundell T."/>
            <person name="Morin E."/>
            <person name="Murat C."/>
            <person name="Riley R."/>
            <person name="Ohm R."/>
            <person name="Sun H."/>
            <person name="Tunlid A."/>
            <person name="Henrissat B."/>
            <person name="Grigoriev I.V."/>
            <person name="Hibbett D.S."/>
            <person name="Martin F."/>
        </authorList>
    </citation>
    <scope>NUCLEOTIDE SEQUENCE [LARGE SCALE GENOMIC DNA]</scope>
    <source>
        <strain evidence="2">UH-Slu-Lm8-n1</strain>
    </source>
</reference>
<gene>
    <name evidence="1" type="ORF">CY34DRAFT_814095</name>
</gene>
<protein>
    <submittedName>
        <fullName evidence="1">Uncharacterized protein</fullName>
    </submittedName>
</protein>
<dbReference type="Proteomes" id="UP000054485">
    <property type="component" value="Unassembled WGS sequence"/>
</dbReference>
<organism evidence="1 2">
    <name type="scientific">Suillus luteus UH-Slu-Lm8-n1</name>
    <dbReference type="NCBI Taxonomy" id="930992"/>
    <lineage>
        <taxon>Eukaryota</taxon>
        <taxon>Fungi</taxon>
        <taxon>Dikarya</taxon>
        <taxon>Basidiomycota</taxon>
        <taxon>Agaricomycotina</taxon>
        <taxon>Agaricomycetes</taxon>
        <taxon>Agaricomycetidae</taxon>
        <taxon>Boletales</taxon>
        <taxon>Suillineae</taxon>
        <taxon>Suillaceae</taxon>
        <taxon>Suillus</taxon>
    </lineage>
</organism>
<accession>A0A0C9ZTU0</accession>
<dbReference type="InParanoid" id="A0A0C9ZTU0"/>
<proteinExistence type="predicted"/>
<keyword evidence="2" id="KW-1185">Reference proteome</keyword>
<reference evidence="1 2" key="1">
    <citation type="submission" date="2014-04" db="EMBL/GenBank/DDBJ databases">
        <authorList>
            <consortium name="DOE Joint Genome Institute"/>
            <person name="Kuo A."/>
            <person name="Ruytinx J."/>
            <person name="Rineau F."/>
            <person name="Colpaert J."/>
            <person name="Kohler A."/>
            <person name="Nagy L.G."/>
            <person name="Floudas D."/>
            <person name="Copeland A."/>
            <person name="Barry K.W."/>
            <person name="Cichocki N."/>
            <person name="Veneault-Fourrey C."/>
            <person name="LaButti K."/>
            <person name="Lindquist E.A."/>
            <person name="Lipzen A."/>
            <person name="Lundell T."/>
            <person name="Morin E."/>
            <person name="Murat C."/>
            <person name="Sun H."/>
            <person name="Tunlid A."/>
            <person name="Henrissat B."/>
            <person name="Grigoriev I.V."/>
            <person name="Hibbett D.S."/>
            <person name="Martin F."/>
            <person name="Nordberg H.P."/>
            <person name="Cantor M.N."/>
            <person name="Hua S.X."/>
        </authorList>
    </citation>
    <scope>NUCLEOTIDE SEQUENCE [LARGE SCALE GENOMIC DNA]</scope>
    <source>
        <strain evidence="1 2">UH-Slu-Lm8-n1</strain>
    </source>
</reference>